<dbReference type="SUPFAM" id="SSF52540">
    <property type="entry name" value="P-loop containing nucleoside triphosphate hydrolases"/>
    <property type="match status" value="1"/>
</dbReference>
<evidence type="ECO:0000313" key="3">
    <source>
        <dbReference type="Proteomes" id="UP000249808"/>
    </source>
</evidence>
<dbReference type="GO" id="GO:0005525">
    <property type="term" value="F:GTP binding"/>
    <property type="evidence" value="ECO:0007669"/>
    <property type="project" value="InterPro"/>
</dbReference>
<dbReference type="PANTHER" id="PTHR11649:SF13">
    <property type="entry name" value="ENGB-TYPE G DOMAIN-CONTAINING PROTEIN"/>
    <property type="match status" value="1"/>
</dbReference>
<dbReference type="EMBL" id="PZJH01000006">
    <property type="protein sequence ID" value="RAK44065.1"/>
    <property type="molecule type" value="Genomic_DNA"/>
</dbReference>
<dbReference type="Pfam" id="PF01926">
    <property type="entry name" value="MMR_HSR1"/>
    <property type="match status" value="1"/>
</dbReference>
<keyword evidence="3" id="KW-1185">Reference proteome</keyword>
<dbReference type="Gene3D" id="3.40.50.300">
    <property type="entry name" value="P-loop containing nucleotide triphosphate hydrolases"/>
    <property type="match status" value="1"/>
</dbReference>
<dbReference type="InterPro" id="IPR006073">
    <property type="entry name" value="GTP-bd"/>
</dbReference>
<comment type="caution">
    <text evidence="2">The sequence shown here is derived from an EMBL/GenBank/DDBJ whole genome shotgun (WGS) entry which is preliminary data.</text>
</comment>
<dbReference type="InterPro" id="IPR027417">
    <property type="entry name" value="P-loop_NTPase"/>
</dbReference>
<dbReference type="AlphaFoldDB" id="A0A327ZNY1"/>
<feature type="domain" description="G" evidence="1">
    <location>
        <begin position="21"/>
        <end position="128"/>
    </location>
</feature>
<accession>A0A327ZNY1</accession>
<name>A0A327ZNY1_9STAP</name>
<organism evidence="2 3">
    <name type="scientific">Macrococcus epidermidis</name>
    <dbReference type="NCBI Taxonomy" id="1902580"/>
    <lineage>
        <taxon>Bacteria</taxon>
        <taxon>Bacillati</taxon>
        <taxon>Bacillota</taxon>
        <taxon>Bacilli</taxon>
        <taxon>Bacillales</taxon>
        <taxon>Staphylococcaceae</taxon>
        <taxon>Macrococcus</taxon>
    </lineage>
</organism>
<reference evidence="2 3" key="1">
    <citation type="journal article" date="2018" name="Front. Microbiol.">
        <title>Description and Comparative Genomics of Macrococcus caseolyticus subsp. hominis subsp. nov., Macrococcus goetzii sp. nov., Macrococcus epidermidis sp. nov., and Macrococcus bohemicus sp. nov., Novel Macrococci From Human Clinical Material With Virulence Potential and Suspected Uptake of Foreign DNA by Natural Transformation.</title>
        <authorList>
            <person name="Maslanova I."/>
            <person name="Wertheimer Z."/>
            <person name="Sedlacek I."/>
            <person name="Svec P."/>
            <person name="Indrakova A."/>
            <person name="Kovarovic V."/>
            <person name="Schumann P."/>
            <person name="Sproer C."/>
            <person name="Kralova S."/>
            <person name="Sedo O."/>
            <person name="Kristofova L."/>
            <person name="Vrbovska V."/>
            <person name="Fuzik T."/>
            <person name="Petras P."/>
            <person name="Zdrahal Z."/>
            <person name="Ruzickova V."/>
            <person name="Doskar J."/>
            <person name="Pantucek R."/>
        </authorList>
    </citation>
    <scope>NUCLEOTIDE SEQUENCE [LARGE SCALE GENOMIC DNA]</scope>
    <source>
        <strain evidence="2 3">01/688</strain>
    </source>
</reference>
<sequence>MEKHPLIRAYETFIRNRSLNKIGIIGQPDAGKSALINALCPAKAHTSVHTDATLETTTYPYNDYGFLVDFPGVGTEEVTVQKYKKIIQNEAAIEHYFYIFSSKIKEVDIEMIKYLSKQDKMITFIYNKVDALIDVNGKDDKEILMRDKDTELKVTLKPYIKTPLNYHFTSALDGTGIETLKLHIESIFEEEQKEYMQRYNDAAYLDSYLNYKVNSSFPKLFTPSFKKIVLKENFKVIERTIMTHFKIQEDDIMERRKEWIDIDKFVREFEEMKEKDKNNGLSQLMEFTKIVQLIRTSFKMKSINPVTAAVSSILEMGLTNTFPIFQAVAKYVEEIKQIAREVIEDDQKQNNNAQ</sequence>
<evidence type="ECO:0000259" key="1">
    <source>
        <dbReference type="Pfam" id="PF01926"/>
    </source>
</evidence>
<evidence type="ECO:0000313" key="2">
    <source>
        <dbReference type="EMBL" id="RAK44065.1"/>
    </source>
</evidence>
<dbReference type="RefSeq" id="WP_111716855.1">
    <property type="nucleotide sequence ID" value="NZ_JBHSSR010000016.1"/>
</dbReference>
<gene>
    <name evidence="2" type="ORF">BHU61_10995</name>
</gene>
<dbReference type="Proteomes" id="UP000249808">
    <property type="component" value="Unassembled WGS sequence"/>
</dbReference>
<proteinExistence type="predicted"/>
<protein>
    <recommendedName>
        <fullName evidence="1">G domain-containing protein</fullName>
    </recommendedName>
</protein>
<dbReference type="PANTHER" id="PTHR11649">
    <property type="entry name" value="MSS1/TRME-RELATED GTP-BINDING PROTEIN"/>
    <property type="match status" value="1"/>
</dbReference>